<feature type="compositionally biased region" description="Low complexity" evidence="1">
    <location>
        <begin position="1"/>
        <end position="12"/>
    </location>
</feature>
<name>A0A8J4FQY0_9CHLO</name>
<dbReference type="InterPro" id="IPR013899">
    <property type="entry name" value="DUF1771"/>
</dbReference>
<dbReference type="SMART" id="SM00463">
    <property type="entry name" value="SMR"/>
    <property type="match status" value="1"/>
</dbReference>
<proteinExistence type="predicted"/>
<dbReference type="AlphaFoldDB" id="A0A8J4FQY0"/>
<dbReference type="Pfam" id="PF01713">
    <property type="entry name" value="Smr"/>
    <property type="match status" value="1"/>
</dbReference>
<keyword evidence="5" id="KW-1185">Reference proteome</keyword>
<dbReference type="PANTHER" id="PTHR47417:SF1">
    <property type="entry name" value="SMR DOMAIN-CONTAINING PROTEIN YPL199C"/>
    <property type="match status" value="1"/>
</dbReference>
<evidence type="ECO:0000313" key="5">
    <source>
        <dbReference type="Proteomes" id="UP000747110"/>
    </source>
</evidence>
<dbReference type="EMBL" id="BNCP01000036">
    <property type="protein sequence ID" value="GIL86521.1"/>
    <property type="molecule type" value="Genomic_DNA"/>
</dbReference>
<dbReference type="InterPro" id="IPR036063">
    <property type="entry name" value="Smr_dom_sf"/>
</dbReference>
<reference evidence="3" key="1">
    <citation type="journal article" date="2021" name="Proc. Natl. Acad. Sci. U.S.A.">
        <title>Three genomes in the algal genus Volvox reveal the fate of a haploid sex-determining region after a transition to homothallism.</title>
        <authorList>
            <person name="Yamamoto K."/>
            <person name="Hamaji T."/>
            <person name="Kawai-Toyooka H."/>
            <person name="Matsuzaki R."/>
            <person name="Takahashi F."/>
            <person name="Nishimura Y."/>
            <person name="Kawachi M."/>
            <person name="Noguchi H."/>
            <person name="Minakuchi Y."/>
            <person name="Umen J.G."/>
            <person name="Toyoda A."/>
            <person name="Nozaki H."/>
        </authorList>
    </citation>
    <scope>NUCLEOTIDE SEQUENCE</scope>
    <source>
        <strain evidence="4">NIES-3785</strain>
        <strain evidence="3">NIES-3786</strain>
    </source>
</reference>
<dbReference type="Proteomes" id="UP000747110">
    <property type="component" value="Unassembled WGS sequence"/>
</dbReference>
<dbReference type="Gene3D" id="3.30.1370.110">
    <property type="match status" value="1"/>
</dbReference>
<dbReference type="InterPro" id="IPR053020">
    <property type="entry name" value="Smr_domain_protein"/>
</dbReference>
<dbReference type="EMBL" id="BNCQ01000024">
    <property type="protein sequence ID" value="GIM07487.1"/>
    <property type="molecule type" value="Genomic_DNA"/>
</dbReference>
<dbReference type="SUPFAM" id="SSF160443">
    <property type="entry name" value="SMR domain-like"/>
    <property type="match status" value="1"/>
</dbReference>
<dbReference type="PROSITE" id="PS50828">
    <property type="entry name" value="SMR"/>
    <property type="match status" value="1"/>
</dbReference>
<comment type="caution">
    <text evidence="3">The sequence shown here is derived from an EMBL/GenBank/DDBJ whole genome shotgun (WGS) entry which is preliminary data.</text>
</comment>
<evidence type="ECO:0000256" key="1">
    <source>
        <dbReference type="SAM" id="MobiDB-lite"/>
    </source>
</evidence>
<dbReference type="Pfam" id="PF08590">
    <property type="entry name" value="DUF1771"/>
    <property type="match status" value="1"/>
</dbReference>
<feature type="domain" description="Smr" evidence="2">
    <location>
        <begin position="104"/>
        <end position="180"/>
    </location>
</feature>
<dbReference type="OrthoDB" id="3231855at2759"/>
<dbReference type="PANTHER" id="PTHR47417">
    <property type="entry name" value="SMR DOMAIN-CONTAINING PROTEIN YPL199C"/>
    <property type="match status" value="1"/>
</dbReference>
<gene>
    <name evidence="3" type="ORF">Vretifemale_14815</name>
    <name evidence="4" type="ORF">Vretimale_11608</name>
</gene>
<organism evidence="3 5">
    <name type="scientific">Volvox reticuliferus</name>
    <dbReference type="NCBI Taxonomy" id="1737510"/>
    <lineage>
        <taxon>Eukaryota</taxon>
        <taxon>Viridiplantae</taxon>
        <taxon>Chlorophyta</taxon>
        <taxon>core chlorophytes</taxon>
        <taxon>Chlorophyceae</taxon>
        <taxon>CS clade</taxon>
        <taxon>Chlamydomonadales</taxon>
        <taxon>Volvocaceae</taxon>
        <taxon>Volvox</taxon>
    </lineage>
</organism>
<accession>A0A8J4FQY0</accession>
<feature type="region of interest" description="Disordered" evidence="1">
    <location>
        <begin position="1"/>
        <end position="24"/>
    </location>
</feature>
<evidence type="ECO:0000313" key="4">
    <source>
        <dbReference type="EMBL" id="GIM07487.1"/>
    </source>
</evidence>
<protein>
    <recommendedName>
        <fullName evidence="2">Smr domain-containing protein</fullName>
    </recommendedName>
</protein>
<sequence length="199" mass="21137">MGNSPSNNGGSNARAGDIIADSTSPEYWRERGDQLARARNEAFAGSKAAYLRGDHTTAGKLSRQGKEYARQSDAAHSKAAALFLQRNNPGAAATGADDGSHALLDLHGLRVKEAIAVVRKALARGRAMGHKQLVLVVGRGLHSPGGISKLRPAIEQMVQRHNVRATPGVPNEGCITIEFVTKSERGWVGWLADHGCVIC</sequence>
<evidence type="ECO:0000313" key="3">
    <source>
        <dbReference type="EMBL" id="GIL86521.1"/>
    </source>
</evidence>
<dbReference type="Proteomes" id="UP000722791">
    <property type="component" value="Unassembled WGS sequence"/>
</dbReference>
<evidence type="ECO:0000259" key="2">
    <source>
        <dbReference type="PROSITE" id="PS50828"/>
    </source>
</evidence>
<dbReference type="InterPro" id="IPR002625">
    <property type="entry name" value="Smr_dom"/>
</dbReference>
<dbReference type="SMART" id="SM01162">
    <property type="entry name" value="DUF1771"/>
    <property type="match status" value="1"/>
</dbReference>